<accession>M1YHB4</accession>
<gene>
    <name evidence="1" type="ORF">NITGR_170116</name>
</gene>
<evidence type="ECO:0000313" key="2">
    <source>
        <dbReference type="Proteomes" id="UP000011704"/>
    </source>
</evidence>
<sequence>MNHPTIEKCIVSFSHNAYESRKLADKEAIEKARREIAQGKKGISHLILRARDDEIDRLKFLFPIYGIPLMCYALGNLMVSGLKEIVVVGSKEVKTVLDAFLDVIGPCGKNVQFVHEDPDNLVLINTLVLGRNALALAPNELVLFQPGDLPFMYDLDRVLKDKDLKTHNLILWLNSRQAMFSRFKEDPASEFVQRNYHYRVIDEKAGRLHDVKEPNVYPINLAAIEEDIIELLHETRKDGKILNAGIHKVLTSPARMLRLLPVLASHFRHFDSDLRTYRMNDEHKFGMHLKNFNKGASIFLDTPFVAKFHDDPAYVSDVDALEDWEDFESLVHFAVREEGEENGLASIHPFGRELMKFKREAMPALKERIAMYADFPAYLNGLYRTLEMPHVPFHDGHRYDTPNLHSPLVPNAHRWYREKTAAFKPVGK</sequence>
<dbReference type="SUPFAM" id="SSF53448">
    <property type="entry name" value="Nucleotide-diphospho-sugar transferases"/>
    <property type="match status" value="1"/>
</dbReference>
<keyword evidence="2" id="KW-1185">Reference proteome</keyword>
<dbReference type="InterPro" id="IPR029044">
    <property type="entry name" value="Nucleotide-diphossugar_trans"/>
</dbReference>
<dbReference type="AlphaFoldDB" id="M1YHB4"/>
<protein>
    <submittedName>
        <fullName evidence="1">Uncharacterized protein</fullName>
    </submittedName>
</protein>
<dbReference type="InParanoid" id="M1YHB4"/>
<dbReference type="RefSeq" id="WP_005006715.1">
    <property type="nucleotide sequence ID" value="NZ_HG422173.1"/>
</dbReference>
<evidence type="ECO:0000313" key="1">
    <source>
        <dbReference type="EMBL" id="CCQ89859.1"/>
    </source>
</evidence>
<dbReference type="Proteomes" id="UP000011704">
    <property type="component" value="Unassembled WGS sequence"/>
</dbReference>
<name>M1YHB4_NITG3</name>
<dbReference type="HOGENOM" id="CLU_640654_0_0_0"/>
<dbReference type="STRING" id="1266370.NITGR_170116"/>
<comment type="caution">
    <text evidence="1">The sequence shown here is derived from an EMBL/GenBank/DDBJ whole genome shotgun (WGS) entry which is preliminary data.</text>
</comment>
<proteinExistence type="predicted"/>
<dbReference type="Gene3D" id="3.90.550.10">
    <property type="entry name" value="Spore Coat Polysaccharide Biosynthesis Protein SpsA, Chain A"/>
    <property type="match status" value="1"/>
</dbReference>
<reference evidence="1 2" key="1">
    <citation type="journal article" date="2013" name="Front. Microbiol.">
        <title>The genome of Nitrospina gracilis illuminates the metabolism and evolution of the major marine nitrite oxidizer.</title>
        <authorList>
            <person name="Luecker S."/>
            <person name="Nowka B."/>
            <person name="Rattei T."/>
            <person name="Spieck E."/>
            <person name="and Daims H."/>
        </authorList>
    </citation>
    <scope>NUCLEOTIDE SEQUENCE [LARGE SCALE GENOMIC DNA]</scope>
    <source>
        <strain evidence="1 2">3/211</strain>
    </source>
</reference>
<dbReference type="EMBL" id="CAQJ01000019">
    <property type="protein sequence ID" value="CCQ89859.1"/>
    <property type="molecule type" value="Genomic_DNA"/>
</dbReference>
<organism evidence="1 2">
    <name type="scientific">Nitrospina gracilis (strain 3/211)</name>
    <dbReference type="NCBI Taxonomy" id="1266370"/>
    <lineage>
        <taxon>Bacteria</taxon>
        <taxon>Pseudomonadati</taxon>
        <taxon>Nitrospinota/Tectimicrobiota group</taxon>
        <taxon>Nitrospinota</taxon>
        <taxon>Nitrospinia</taxon>
        <taxon>Nitrospinales</taxon>
        <taxon>Nitrospinaceae</taxon>
        <taxon>Nitrospina</taxon>
    </lineage>
</organism>